<dbReference type="Gene3D" id="3.40.630.10">
    <property type="entry name" value="Zn peptidases"/>
    <property type="match status" value="1"/>
</dbReference>
<dbReference type="EMBL" id="JACHFN010000022">
    <property type="protein sequence ID" value="MBB5236184.1"/>
    <property type="molecule type" value="Genomic_DNA"/>
</dbReference>
<accession>A0A7W8GIB6</accession>
<dbReference type="InterPro" id="IPR007484">
    <property type="entry name" value="Peptidase_M28"/>
</dbReference>
<evidence type="ECO:0000259" key="2">
    <source>
        <dbReference type="Pfam" id="PF04389"/>
    </source>
</evidence>
<evidence type="ECO:0000259" key="1">
    <source>
        <dbReference type="Pfam" id="PF02225"/>
    </source>
</evidence>
<keyword evidence="3" id="KW-0378">Hydrolase</keyword>
<dbReference type="PANTHER" id="PTHR12147:SF26">
    <property type="entry name" value="PEPTIDASE M28 DOMAIN-CONTAINING PROTEIN"/>
    <property type="match status" value="1"/>
</dbReference>
<dbReference type="Proteomes" id="UP000525389">
    <property type="component" value="Unassembled WGS sequence"/>
</dbReference>
<dbReference type="Gene3D" id="3.50.30.30">
    <property type="match status" value="1"/>
</dbReference>
<keyword evidence="3" id="KW-0645">Protease</keyword>
<dbReference type="Pfam" id="PF02225">
    <property type="entry name" value="PA"/>
    <property type="match status" value="1"/>
</dbReference>
<keyword evidence="3" id="KW-0031">Aminopeptidase</keyword>
<dbReference type="GO" id="GO:0008235">
    <property type="term" value="F:metalloexopeptidase activity"/>
    <property type="evidence" value="ECO:0007669"/>
    <property type="project" value="InterPro"/>
</dbReference>
<dbReference type="GO" id="GO:0006508">
    <property type="term" value="P:proteolysis"/>
    <property type="evidence" value="ECO:0007669"/>
    <property type="project" value="InterPro"/>
</dbReference>
<feature type="domain" description="PA" evidence="1">
    <location>
        <begin position="102"/>
        <end position="185"/>
    </location>
</feature>
<evidence type="ECO:0000313" key="4">
    <source>
        <dbReference type="Proteomes" id="UP000525389"/>
    </source>
</evidence>
<keyword evidence="4" id="KW-1185">Reference proteome</keyword>
<dbReference type="InterPro" id="IPR003137">
    <property type="entry name" value="PA_domain"/>
</dbReference>
<protein>
    <submittedName>
        <fullName evidence="3">Aminopeptidase YwaD</fullName>
        <ecNumber evidence="3">3.4.11.10</ecNumber>
        <ecNumber evidence="3">3.4.11.6</ecNumber>
    </submittedName>
</protein>
<proteinExistence type="predicted"/>
<dbReference type="SUPFAM" id="SSF52025">
    <property type="entry name" value="PA domain"/>
    <property type="match status" value="1"/>
</dbReference>
<comment type="caution">
    <text evidence="3">The sequence shown here is derived from an EMBL/GenBank/DDBJ whole genome shotgun (WGS) entry which is preliminary data.</text>
</comment>
<dbReference type="Pfam" id="PF04389">
    <property type="entry name" value="Peptidase_M28"/>
    <property type="match status" value="1"/>
</dbReference>
<feature type="domain" description="Peptidase M28" evidence="2">
    <location>
        <begin position="206"/>
        <end position="380"/>
    </location>
</feature>
<reference evidence="3 4" key="1">
    <citation type="submission" date="2020-08" db="EMBL/GenBank/DDBJ databases">
        <title>Genomic Encyclopedia of Type Strains, Phase IV (KMG-IV): sequencing the most valuable type-strain genomes for metagenomic binning, comparative biology and taxonomic classification.</title>
        <authorList>
            <person name="Goeker M."/>
        </authorList>
    </citation>
    <scope>NUCLEOTIDE SEQUENCE [LARGE SCALE GENOMIC DNA]</scope>
    <source>
        <strain evidence="3 4">DSM 101791</strain>
    </source>
</reference>
<dbReference type="RefSeq" id="WP_184031860.1">
    <property type="nucleotide sequence ID" value="NZ_JACHFN010000022.1"/>
</dbReference>
<organism evidence="3 4">
    <name type="scientific">Deinococcus budaensis</name>
    <dbReference type="NCBI Taxonomy" id="1665626"/>
    <lineage>
        <taxon>Bacteria</taxon>
        <taxon>Thermotogati</taxon>
        <taxon>Deinococcota</taxon>
        <taxon>Deinococci</taxon>
        <taxon>Deinococcales</taxon>
        <taxon>Deinococcaceae</taxon>
        <taxon>Deinococcus</taxon>
    </lineage>
</organism>
<dbReference type="PANTHER" id="PTHR12147">
    <property type="entry name" value="METALLOPEPTIDASE M28 FAMILY MEMBER"/>
    <property type="match status" value="1"/>
</dbReference>
<dbReference type="AlphaFoldDB" id="A0A7W8GIB6"/>
<dbReference type="EC" id="3.4.11.6" evidence="3"/>
<gene>
    <name evidence="3" type="ORF">HNQ09_003652</name>
</gene>
<name>A0A7W8GIB6_9DEIO</name>
<sequence>MRKPWARAVRGGLLSGLLVGAGAGATVENNLEAVLKLGPRVTGSEANEQARGYLEGELRALGYLTRRERFSYPRFDDLGSEVRVGARRLSGLALQGTPGGEVTAPVVRVPGVGTPGDFAGANVRGRIAVVARGQIPFAQKARSARAAGAAGLIVVNNEPGELRGTLGDPVALPVLGVTPEVGAALPEGQPVTLAVRVREGEVRGVNVVAFKSGVTQPELLFGGHLDSVAGAPGANDNLSGTLAVLELARRAANTPLAARSFFVLFDGEEDGLRGSRAFVKDNARLVGGLRAMFNFDMVGVNADPLAVGGDAGLVTLARRETPTLGTLGGSGGGSDHASFAQAGVPVLFFHRGLDVNYHRPTDTAADPRLIRETVDVALKTVDAVLSAAPAAR</sequence>
<dbReference type="SUPFAM" id="SSF53187">
    <property type="entry name" value="Zn-dependent exopeptidases"/>
    <property type="match status" value="1"/>
</dbReference>
<dbReference type="GO" id="GO:0004177">
    <property type="term" value="F:aminopeptidase activity"/>
    <property type="evidence" value="ECO:0007669"/>
    <property type="project" value="UniProtKB-KW"/>
</dbReference>
<dbReference type="InterPro" id="IPR045175">
    <property type="entry name" value="M28_fam"/>
</dbReference>
<dbReference type="EC" id="3.4.11.10" evidence="3"/>
<evidence type="ECO:0000313" key="3">
    <source>
        <dbReference type="EMBL" id="MBB5236184.1"/>
    </source>
</evidence>
<dbReference type="InterPro" id="IPR046450">
    <property type="entry name" value="PA_dom_sf"/>
</dbReference>